<evidence type="ECO:0000313" key="2">
    <source>
        <dbReference type="Proteomes" id="UP000070444"/>
    </source>
</evidence>
<sequence length="127" mass="14650">MGVSQSSQRKRWMKEKLEHYFKSLYDGEVFVIIASVEQMKRIYGNNIDPETRGETYAFYMCMDGPYINFGTGCRLIDRCTYPIDEIEYVIIACKPGAALKVGDNCSFLGKYSDYAMTRFGEIQIFVI</sequence>
<accession>A0A137P0E2</accession>
<proteinExistence type="predicted"/>
<organism evidence="1 2">
    <name type="scientific">Conidiobolus coronatus (strain ATCC 28846 / CBS 209.66 / NRRL 28638)</name>
    <name type="common">Delacroixia coronata</name>
    <dbReference type="NCBI Taxonomy" id="796925"/>
    <lineage>
        <taxon>Eukaryota</taxon>
        <taxon>Fungi</taxon>
        <taxon>Fungi incertae sedis</taxon>
        <taxon>Zoopagomycota</taxon>
        <taxon>Entomophthoromycotina</taxon>
        <taxon>Entomophthoromycetes</taxon>
        <taxon>Entomophthorales</taxon>
        <taxon>Ancylistaceae</taxon>
        <taxon>Conidiobolus</taxon>
    </lineage>
</organism>
<gene>
    <name evidence="1" type="ORF">CONCODRAFT_9154</name>
</gene>
<dbReference type="EMBL" id="KQ964570">
    <property type="protein sequence ID" value="KXN68560.1"/>
    <property type="molecule type" value="Genomic_DNA"/>
</dbReference>
<keyword evidence="2" id="KW-1185">Reference proteome</keyword>
<dbReference type="Proteomes" id="UP000070444">
    <property type="component" value="Unassembled WGS sequence"/>
</dbReference>
<name>A0A137P0E2_CONC2</name>
<protein>
    <submittedName>
        <fullName evidence="1">Uncharacterized protein</fullName>
    </submittedName>
</protein>
<evidence type="ECO:0000313" key="1">
    <source>
        <dbReference type="EMBL" id="KXN68560.1"/>
    </source>
</evidence>
<reference evidence="1 2" key="1">
    <citation type="journal article" date="2015" name="Genome Biol. Evol.">
        <title>Phylogenomic analyses indicate that early fungi evolved digesting cell walls of algal ancestors of land plants.</title>
        <authorList>
            <person name="Chang Y."/>
            <person name="Wang S."/>
            <person name="Sekimoto S."/>
            <person name="Aerts A.L."/>
            <person name="Choi C."/>
            <person name="Clum A."/>
            <person name="LaButti K.M."/>
            <person name="Lindquist E.A."/>
            <person name="Yee Ngan C."/>
            <person name="Ohm R.A."/>
            <person name="Salamov A.A."/>
            <person name="Grigoriev I.V."/>
            <person name="Spatafora J.W."/>
            <person name="Berbee M.L."/>
        </authorList>
    </citation>
    <scope>NUCLEOTIDE SEQUENCE [LARGE SCALE GENOMIC DNA]</scope>
    <source>
        <strain evidence="1 2">NRRL 28638</strain>
    </source>
</reference>
<dbReference type="AlphaFoldDB" id="A0A137P0E2"/>